<organism evidence="2 3">
    <name type="scientific">Marinactinospora thermotolerans DSM 45154</name>
    <dbReference type="NCBI Taxonomy" id="1122192"/>
    <lineage>
        <taxon>Bacteria</taxon>
        <taxon>Bacillati</taxon>
        <taxon>Actinomycetota</taxon>
        <taxon>Actinomycetes</taxon>
        <taxon>Streptosporangiales</taxon>
        <taxon>Nocardiopsidaceae</taxon>
        <taxon>Marinactinospora</taxon>
    </lineage>
</organism>
<feature type="domain" description="HTH cro/C1-type" evidence="1">
    <location>
        <begin position="17"/>
        <end position="71"/>
    </location>
</feature>
<dbReference type="EMBL" id="FUWS01000009">
    <property type="protein sequence ID" value="SKA26502.1"/>
    <property type="molecule type" value="Genomic_DNA"/>
</dbReference>
<dbReference type="InterPro" id="IPR001387">
    <property type="entry name" value="Cro/C1-type_HTH"/>
</dbReference>
<dbReference type="Pfam" id="PF19054">
    <property type="entry name" value="DUF5753"/>
    <property type="match status" value="1"/>
</dbReference>
<reference evidence="2 3" key="1">
    <citation type="submission" date="2017-02" db="EMBL/GenBank/DDBJ databases">
        <authorList>
            <person name="Peterson S.W."/>
        </authorList>
    </citation>
    <scope>NUCLEOTIDE SEQUENCE [LARGE SCALE GENOMIC DNA]</scope>
    <source>
        <strain evidence="2 3">DSM 45154</strain>
    </source>
</reference>
<dbReference type="PROSITE" id="PS50943">
    <property type="entry name" value="HTH_CROC1"/>
    <property type="match status" value="1"/>
</dbReference>
<dbReference type="InterPro" id="IPR043917">
    <property type="entry name" value="DUF5753"/>
</dbReference>
<evidence type="ECO:0000313" key="3">
    <source>
        <dbReference type="Proteomes" id="UP000190637"/>
    </source>
</evidence>
<dbReference type="Pfam" id="PF13560">
    <property type="entry name" value="HTH_31"/>
    <property type="match status" value="1"/>
</dbReference>
<name>A0A1T4SE59_9ACTN</name>
<dbReference type="Gene3D" id="1.10.260.40">
    <property type="entry name" value="lambda repressor-like DNA-binding domains"/>
    <property type="match status" value="1"/>
</dbReference>
<dbReference type="SMART" id="SM00530">
    <property type="entry name" value="HTH_XRE"/>
    <property type="match status" value="1"/>
</dbReference>
<dbReference type="STRING" id="1122192.SAMN02745673_03437"/>
<dbReference type="InterPro" id="IPR010982">
    <property type="entry name" value="Lambda_DNA-bd_dom_sf"/>
</dbReference>
<dbReference type="Proteomes" id="UP000190637">
    <property type="component" value="Unassembled WGS sequence"/>
</dbReference>
<dbReference type="CDD" id="cd00093">
    <property type="entry name" value="HTH_XRE"/>
    <property type="match status" value="1"/>
</dbReference>
<keyword evidence="3" id="KW-1185">Reference proteome</keyword>
<accession>A0A1T4SE59</accession>
<protein>
    <submittedName>
        <fullName evidence="2">Predicted transcriptional regulator</fullName>
    </submittedName>
</protein>
<sequence>MSISSPTVALWQLAREMKELRAAHQMSITDVSRILEVRISTVSRWEAAERVPREKELKQLARHYGLGEEEIAALVELRRQAGRRGWWQSYDLDRRYGTFIGLEADAREIEAYSSTVITGLLQTERYAWEIIRGTDGTEESTHEQVKVRRERQERAFSERGPDLWIILGEAPLHQLVGGREVMREQLRHLLDIMDHPKLTLQVIPYSAGAHIGLVMPSFMILKLADYGLTTVYTEGRGSNLFLDGDDDIADHEAVFNKLRLAGMGGDMVRKLLTEVISEI</sequence>
<evidence type="ECO:0000259" key="1">
    <source>
        <dbReference type="PROSITE" id="PS50943"/>
    </source>
</evidence>
<dbReference type="SUPFAM" id="SSF47413">
    <property type="entry name" value="lambda repressor-like DNA-binding domains"/>
    <property type="match status" value="1"/>
</dbReference>
<evidence type="ECO:0000313" key="2">
    <source>
        <dbReference type="EMBL" id="SKA26502.1"/>
    </source>
</evidence>
<dbReference type="AlphaFoldDB" id="A0A1T4SE59"/>
<gene>
    <name evidence="2" type="ORF">SAMN02745673_03437</name>
</gene>
<dbReference type="GO" id="GO:0003677">
    <property type="term" value="F:DNA binding"/>
    <property type="evidence" value="ECO:0007669"/>
    <property type="project" value="InterPro"/>
</dbReference>
<proteinExistence type="predicted"/>